<dbReference type="Proteomes" id="UP000076738">
    <property type="component" value="Unassembled WGS sequence"/>
</dbReference>
<dbReference type="PANTHER" id="PTHR24171:SF8">
    <property type="entry name" value="BRCA1-ASSOCIATED RING DOMAIN PROTEIN 1"/>
    <property type="match status" value="1"/>
</dbReference>
<dbReference type="Gene3D" id="1.25.40.20">
    <property type="entry name" value="Ankyrin repeat-containing domain"/>
    <property type="match status" value="1"/>
</dbReference>
<dbReference type="OrthoDB" id="19174at2759"/>
<dbReference type="GO" id="GO:0004842">
    <property type="term" value="F:ubiquitin-protein transferase activity"/>
    <property type="evidence" value="ECO:0007669"/>
    <property type="project" value="TreeGrafter"/>
</dbReference>
<keyword evidence="6" id="KW-1185">Reference proteome</keyword>
<evidence type="ECO:0000256" key="4">
    <source>
        <dbReference type="SAM" id="MobiDB-lite"/>
    </source>
</evidence>
<dbReference type="AlphaFoldDB" id="A0A167HG51"/>
<dbReference type="STRING" id="1330018.A0A167HG51"/>
<dbReference type="Pfam" id="PF12796">
    <property type="entry name" value="Ank_2"/>
    <property type="match status" value="1"/>
</dbReference>
<dbReference type="PROSITE" id="PS50088">
    <property type="entry name" value="ANK_REPEAT"/>
    <property type="match status" value="1"/>
</dbReference>
<evidence type="ECO:0000256" key="1">
    <source>
        <dbReference type="ARBA" id="ARBA00022737"/>
    </source>
</evidence>
<dbReference type="PANTHER" id="PTHR24171">
    <property type="entry name" value="ANKYRIN REPEAT DOMAIN-CONTAINING PROTEIN 39-RELATED"/>
    <property type="match status" value="1"/>
</dbReference>
<evidence type="ECO:0000256" key="3">
    <source>
        <dbReference type="PROSITE-ProRule" id="PRU00023"/>
    </source>
</evidence>
<feature type="repeat" description="ANK" evidence="3">
    <location>
        <begin position="41"/>
        <end position="73"/>
    </location>
</feature>
<proteinExistence type="predicted"/>
<dbReference type="EMBL" id="KV417321">
    <property type="protein sequence ID" value="KZO91590.1"/>
    <property type="molecule type" value="Genomic_DNA"/>
</dbReference>
<name>A0A167HG51_CALVF</name>
<gene>
    <name evidence="5" type="ORF">CALVIDRAFT_488908</name>
</gene>
<organism evidence="5 6">
    <name type="scientific">Calocera viscosa (strain TUFC12733)</name>
    <dbReference type="NCBI Taxonomy" id="1330018"/>
    <lineage>
        <taxon>Eukaryota</taxon>
        <taxon>Fungi</taxon>
        <taxon>Dikarya</taxon>
        <taxon>Basidiomycota</taxon>
        <taxon>Agaricomycotina</taxon>
        <taxon>Dacrymycetes</taxon>
        <taxon>Dacrymycetales</taxon>
        <taxon>Dacrymycetaceae</taxon>
        <taxon>Calocera</taxon>
    </lineage>
</organism>
<dbReference type="SUPFAM" id="SSF48403">
    <property type="entry name" value="Ankyrin repeat"/>
    <property type="match status" value="1"/>
</dbReference>
<evidence type="ECO:0000313" key="6">
    <source>
        <dbReference type="Proteomes" id="UP000076738"/>
    </source>
</evidence>
<dbReference type="GO" id="GO:0085020">
    <property type="term" value="P:protein K6-linked ubiquitination"/>
    <property type="evidence" value="ECO:0007669"/>
    <property type="project" value="TreeGrafter"/>
</dbReference>
<accession>A0A167HG51</accession>
<keyword evidence="2 3" id="KW-0040">ANK repeat</keyword>
<keyword evidence="1" id="KW-0677">Repeat</keyword>
<dbReference type="SMART" id="SM00248">
    <property type="entry name" value="ANK"/>
    <property type="match status" value="2"/>
</dbReference>
<dbReference type="InterPro" id="IPR036770">
    <property type="entry name" value="Ankyrin_rpt-contain_sf"/>
</dbReference>
<protein>
    <submittedName>
        <fullName evidence="5">Ankyrin</fullName>
    </submittedName>
</protein>
<feature type="region of interest" description="Disordered" evidence="4">
    <location>
        <begin position="198"/>
        <end position="230"/>
    </location>
</feature>
<feature type="compositionally biased region" description="Basic and acidic residues" evidence="4">
    <location>
        <begin position="220"/>
        <end position="230"/>
    </location>
</feature>
<evidence type="ECO:0000313" key="5">
    <source>
        <dbReference type="EMBL" id="KZO91590.1"/>
    </source>
</evidence>
<dbReference type="InterPro" id="IPR002110">
    <property type="entry name" value="Ankyrin_rpt"/>
</dbReference>
<reference evidence="5 6" key="1">
    <citation type="journal article" date="2016" name="Mol. Biol. Evol.">
        <title>Comparative Genomics of Early-Diverging Mushroom-Forming Fungi Provides Insights into the Origins of Lignocellulose Decay Capabilities.</title>
        <authorList>
            <person name="Nagy L.G."/>
            <person name="Riley R."/>
            <person name="Tritt A."/>
            <person name="Adam C."/>
            <person name="Daum C."/>
            <person name="Floudas D."/>
            <person name="Sun H."/>
            <person name="Yadav J.S."/>
            <person name="Pangilinan J."/>
            <person name="Larsson K.H."/>
            <person name="Matsuura K."/>
            <person name="Barry K."/>
            <person name="Labutti K."/>
            <person name="Kuo R."/>
            <person name="Ohm R.A."/>
            <person name="Bhattacharya S.S."/>
            <person name="Shirouzu T."/>
            <person name="Yoshinaga Y."/>
            <person name="Martin F.M."/>
            <person name="Grigoriev I.V."/>
            <person name="Hibbett D.S."/>
        </authorList>
    </citation>
    <scope>NUCLEOTIDE SEQUENCE [LARGE SCALE GENOMIC DNA]</scope>
    <source>
        <strain evidence="5 6">TUFC12733</strain>
    </source>
</reference>
<sequence length="230" mass="24996">MPVPVATSGKNIWVAAGDGDLERVQVRALEKGIAPNVPDQNTYTPMHAAASYGHLHILDYLISQGGDVNVLDEDGDSPLYTVEDVQTARYLVEKGAAWDMRNEEGVTPAEALEEDFPDVSAYLRSLAGPAPASTDPASTDHPPSIAMPSEHLQDLTAHNMTNGLMQRVEDIMARAEAEGRNPDEELRTALGDVFRQGVRTGQNWGAEGREAEQNGDGDGEEVKRRRHDEV</sequence>
<evidence type="ECO:0000256" key="2">
    <source>
        <dbReference type="ARBA" id="ARBA00023043"/>
    </source>
</evidence>
<dbReference type="PROSITE" id="PS50297">
    <property type="entry name" value="ANK_REP_REGION"/>
    <property type="match status" value="1"/>
</dbReference>